<keyword evidence="1" id="KW-0472">Membrane</keyword>
<evidence type="ECO:0000313" key="3">
    <source>
        <dbReference type="EMBL" id="NYJ75476.1"/>
    </source>
</evidence>
<dbReference type="AlphaFoldDB" id="A0A853DD33"/>
<name>A0A853DD33_9MICO</name>
<evidence type="ECO:0000313" key="4">
    <source>
        <dbReference type="Proteomes" id="UP000571817"/>
    </source>
</evidence>
<keyword evidence="4" id="KW-1185">Reference proteome</keyword>
<accession>A0A853DD33</accession>
<keyword evidence="1" id="KW-0812">Transmembrane</keyword>
<dbReference type="Pfam" id="PF13559">
    <property type="entry name" value="DUF4129"/>
    <property type="match status" value="1"/>
</dbReference>
<dbReference type="InterPro" id="IPR025403">
    <property type="entry name" value="TgpA-like_C"/>
</dbReference>
<protein>
    <recommendedName>
        <fullName evidence="2">Protein-glutamine gamma-glutamyltransferase-like C-terminal domain-containing protein</fullName>
    </recommendedName>
</protein>
<feature type="domain" description="Protein-glutamine gamma-glutamyltransferase-like C-terminal" evidence="2">
    <location>
        <begin position="133"/>
        <end position="196"/>
    </location>
</feature>
<dbReference type="EMBL" id="JACCFW010000001">
    <property type="protein sequence ID" value="NYJ75476.1"/>
    <property type="molecule type" value="Genomic_DNA"/>
</dbReference>
<comment type="caution">
    <text evidence="3">The sequence shown here is derived from an EMBL/GenBank/DDBJ whole genome shotgun (WGS) entry which is preliminary data.</text>
</comment>
<proteinExistence type="predicted"/>
<sequence length="213" mass="22937">MHLADATPLTPGGEQGRELLRRELSKSEYRQHKSLLQSVYDWIASRIDALLSGSTGTLPSIAWLIGLLLVILVVTLAVTGLRRGRVRARRQPDDAVLGDRSTSAEELRARATAAERAGDLDSATLDWFRAIAVRGVERALVDPAPGLTADEIARVLGARFPASSTGLSDAATVFDAVLYGGRTADAADCVRVRDLDSLLERTRPEPLRTGQLA</sequence>
<evidence type="ECO:0000259" key="2">
    <source>
        <dbReference type="Pfam" id="PF13559"/>
    </source>
</evidence>
<dbReference type="Proteomes" id="UP000571817">
    <property type="component" value="Unassembled WGS sequence"/>
</dbReference>
<reference evidence="3 4" key="1">
    <citation type="submission" date="2020-07" db="EMBL/GenBank/DDBJ databases">
        <title>Sequencing the genomes of 1000 actinobacteria strains.</title>
        <authorList>
            <person name="Klenk H.-P."/>
        </authorList>
    </citation>
    <scope>NUCLEOTIDE SEQUENCE [LARGE SCALE GENOMIC DNA]</scope>
    <source>
        <strain evidence="3 4">DSM 29531</strain>
    </source>
</reference>
<dbReference type="RefSeq" id="WP_179482189.1">
    <property type="nucleotide sequence ID" value="NZ_JACCFW010000001.1"/>
</dbReference>
<feature type="transmembrane region" description="Helical" evidence="1">
    <location>
        <begin position="61"/>
        <end position="81"/>
    </location>
</feature>
<organism evidence="3 4">
    <name type="scientific">Allobranchiibius huperziae</name>
    <dbReference type="NCBI Taxonomy" id="1874116"/>
    <lineage>
        <taxon>Bacteria</taxon>
        <taxon>Bacillati</taxon>
        <taxon>Actinomycetota</taxon>
        <taxon>Actinomycetes</taxon>
        <taxon>Micrococcales</taxon>
        <taxon>Dermacoccaceae</taxon>
        <taxon>Allobranchiibius</taxon>
    </lineage>
</organism>
<gene>
    <name evidence="3" type="ORF">HNR15_002439</name>
</gene>
<evidence type="ECO:0000256" key="1">
    <source>
        <dbReference type="SAM" id="Phobius"/>
    </source>
</evidence>
<keyword evidence="1" id="KW-1133">Transmembrane helix</keyword>